<dbReference type="PANTHER" id="PTHR43316">
    <property type="entry name" value="HYDROLASE, HALOACID DELAHOGENASE-RELATED"/>
    <property type="match status" value="1"/>
</dbReference>
<sequence length="333" mass="35278">MAAPRDGSAHPFDLSEVSFLKFRIFDGARAAYTRVSRGRRDGGQQIGEDAQTSEHAHVTCPDRRRLVAGLAAAPILRAPMRTASKTDHAMNTSAASAESVIVFDVNETLLDFSVLGPVFVRIFGDASALHTWFNHVILYSEALTLSGDYAESGTVGVAVLRMMAQASGRTVDAADLDELRCRSGQMQTYADTPKALSDLTGAGYRLVTLSNNPASAVDAQLTHAGIRPFFASLHSIDDRVRRYKPAVESYTDLAATLGIAPADLWFVSCHAFDTLGAAAAGYRTALVLRPGNAPVGLGRAPDIVAGDLGTVADRIVQAGALPGRSPVRAPGTR</sequence>
<dbReference type="Proteomes" id="UP000012488">
    <property type="component" value="Chromosome"/>
</dbReference>
<dbReference type="SUPFAM" id="SSF56784">
    <property type="entry name" value="HAD-like"/>
    <property type="match status" value="1"/>
</dbReference>
<evidence type="ECO:0000256" key="4">
    <source>
        <dbReference type="SAM" id="MobiDB-lite"/>
    </source>
</evidence>
<evidence type="ECO:0000256" key="2">
    <source>
        <dbReference type="ARBA" id="ARBA00022801"/>
    </source>
</evidence>
<dbReference type="EMBL" id="CP043538">
    <property type="protein sequence ID" value="QGY05162.1"/>
    <property type="molecule type" value="Genomic_DNA"/>
</dbReference>
<dbReference type="PRINTS" id="PR00413">
    <property type="entry name" value="HADHALOGNASE"/>
</dbReference>
<comment type="function">
    <text evidence="3">Catalyzes the hydrolytic dehalogenation of small (S)-2-haloalkanoic acids to yield the corresponding (R)-2-hydroxyalkanoic acids.</text>
</comment>
<dbReference type="InterPro" id="IPR023198">
    <property type="entry name" value="PGP-like_dom2"/>
</dbReference>
<comment type="similarity">
    <text evidence="1 3">Belongs to the HAD-like hydrolase superfamily. S-2-haloalkanoic acid dehalogenase family.</text>
</comment>
<evidence type="ECO:0000313" key="5">
    <source>
        <dbReference type="EMBL" id="QGY05162.1"/>
    </source>
</evidence>
<dbReference type="SFLD" id="SFLDG01129">
    <property type="entry name" value="C1.5:_HAD__Beta-PGM__Phosphata"/>
    <property type="match status" value="1"/>
</dbReference>
<dbReference type="InterPro" id="IPR006328">
    <property type="entry name" value="2-HAD"/>
</dbReference>
<name>A0A6B9FSZ0_9HYPH</name>
<accession>A0A6B9FSZ0</accession>
<dbReference type="EC" id="3.8.1.2" evidence="3"/>
<comment type="catalytic activity">
    <reaction evidence="3">
        <text>an (S)-2-haloacid + H2O = a (2R)-2-hydroxycarboxylate + a halide anion + H(+)</text>
        <dbReference type="Rhea" id="RHEA:11192"/>
        <dbReference type="ChEBI" id="CHEBI:15377"/>
        <dbReference type="ChEBI" id="CHEBI:15378"/>
        <dbReference type="ChEBI" id="CHEBI:16042"/>
        <dbReference type="ChEBI" id="CHEBI:58314"/>
        <dbReference type="ChEBI" id="CHEBI:137405"/>
        <dbReference type="EC" id="3.8.1.2"/>
    </reaction>
</comment>
<dbReference type="GO" id="GO:0018784">
    <property type="term" value="F:(S)-2-haloacid dehalogenase activity"/>
    <property type="evidence" value="ECO:0007669"/>
    <property type="project" value="UniProtKB-UniRule"/>
</dbReference>
<dbReference type="KEGG" id="mmes:MMSR116_27140"/>
<evidence type="ECO:0000313" key="6">
    <source>
        <dbReference type="Proteomes" id="UP000012488"/>
    </source>
</evidence>
<dbReference type="Pfam" id="PF00702">
    <property type="entry name" value="Hydrolase"/>
    <property type="match status" value="1"/>
</dbReference>
<dbReference type="InterPro" id="IPR051540">
    <property type="entry name" value="S-2-haloacid_dehalogenase"/>
</dbReference>
<dbReference type="InterPro" id="IPR023214">
    <property type="entry name" value="HAD_sf"/>
</dbReference>
<keyword evidence="2 3" id="KW-0378">Hydrolase</keyword>
<gene>
    <name evidence="5" type="ORF">MMSR116_27140</name>
</gene>
<feature type="region of interest" description="Disordered" evidence="4">
    <location>
        <begin position="36"/>
        <end position="58"/>
    </location>
</feature>
<organism evidence="5 6">
    <name type="scientific">Methylobacterium mesophilicum SR1.6/6</name>
    <dbReference type="NCBI Taxonomy" id="908290"/>
    <lineage>
        <taxon>Bacteria</taxon>
        <taxon>Pseudomonadati</taxon>
        <taxon>Pseudomonadota</taxon>
        <taxon>Alphaproteobacteria</taxon>
        <taxon>Hyphomicrobiales</taxon>
        <taxon>Methylobacteriaceae</taxon>
        <taxon>Methylobacterium</taxon>
    </lineage>
</organism>
<protein>
    <recommendedName>
        <fullName evidence="3">(S)-2-haloacid dehalogenase</fullName>
        <ecNumber evidence="3">3.8.1.2</ecNumber>
    </recommendedName>
    <alternativeName>
        <fullName evidence="3">2-haloalkanoic acid dehalogenase</fullName>
    </alternativeName>
    <alternativeName>
        <fullName evidence="3">Halocarboxylic acid halidohydrolase</fullName>
    </alternativeName>
    <alternativeName>
        <fullName evidence="3">L-2-haloacid dehalogenase</fullName>
    </alternativeName>
</protein>
<dbReference type="Gene3D" id="3.40.50.1000">
    <property type="entry name" value="HAD superfamily/HAD-like"/>
    <property type="match status" value="1"/>
</dbReference>
<reference evidence="5 6" key="2">
    <citation type="journal article" date="2013" name="Genome Announc.">
        <title>Draft Genome Sequence of Methylobacterium mesophilicum Strain SR1.6/6, Isolated from Citrus sinensis.</title>
        <authorList>
            <person name="Marinho Almeida D."/>
            <person name="Dini-Andreote F."/>
            <person name="Camargo Neves A.A."/>
            <person name="Juca Ramos R.T."/>
            <person name="Andreote F.D."/>
            <person name="Carneiro A.R."/>
            <person name="Oliveira de Souza Lima A."/>
            <person name="Caracciolo Gomes de Sa P.H."/>
            <person name="Ribeiro Barbosa M.S."/>
            <person name="Araujo W.L."/>
            <person name="Silva A."/>
        </authorList>
    </citation>
    <scope>NUCLEOTIDE SEQUENCE [LARGE SCALE GENOMIC DNA]</scope>
    <source>
        <strain evidence="5 6">SR1.6/6</strain>
    </source>
</reference>
<dbReference type="CDD" id="cd02588">
    <property type="entry name" value="HAD_L2-DEX"/>
    <property type="match status" value="1"/>
</dbReference>
<dbReference type="NCBIfam" id="TIGR01428">
    <property type="entry name" value="HAD_type_II"/>
    <property type="match status" value="1"/>
</dbReference>
<reference evidence="5 6" key="1">
    <citation type="journal article" date="2012" name="Genet. Mol. Biol.">
        <title>Analysis of 16S rRNA and mxaF genes revealing insights into Methylobacterium niche-specific plant association.</title>
        <authorList>
            <person name="Dourado M.N."/>
            <person name="Andreote F.D."/>
            <person name="Dini-Andreote F."/>
            <person name="Conti R."/>
            <person name="Araujo J.M."/>
            <person name="Araujo W.L."/>
        </authorList>
    </citation>
    <scope>NUCLEOTIDE SEQUENCE [LARGE SCALE GENOMIC DNA]</scope>
    <source>
        <strain evidence="5 6">SR1.6/6</strain>
    </source>
</reference>
<dbReference type="PANTHER" id="PTHR43316:SF3">
    <property type="entry name" value="HALOACID DEHALOGENASE, TYPE II (AFU_ORTHOLOGUE AFUA_2G07750)-RELATED"/>
    <property type="match status" value="1"/>
</dbReference>
<dbReference type="SFLD" id="SFLDS00003">
    <property type="entry name" value="Haloacid_Dehalogenase"/>
    <property type="match status" value="1"/>
</dbReference>
<proteinExistence type="inferred from homology"/>
<evidence type="ECO:0000256" key="1">
    <source>
        <dbReference type="ARBA" id="ARBA00008106"/>
    </source>
</evidence>
<dbReference type="InterPro" id="IPR006439">
    <property type="entry name" value="HAD-SF_hydro_IA"/>
</dbReference>
<dbReference type="InterPro" id="IPR036412">
    <property type="entry name" value="HAD-like_sf"/>
</dbReference>
<dbReference type="Gene3D" id="1.10.150.240">
    <property type="entry name" value="Putative phosphatase, domain 2"/>
    <property type="match status" value="1"/>
</dbReference>
<evidence type="ECO:0000256" key="3">
    <source>
        <dbReference type="RuleBase" id="RU368077"/>
    </source>
</evidence>
<dbReference type="AlphaFoldDB" id="A0A6B9FSZ0"/>